<protein>
    <submittedName>
        <fullName evidence="1">Uncharacterized protein</fullName>
    </submittedName>
</protein>
<evidence type="ECO:0000313" key="2">
    <source>
        <dbReference type="Proteomes" id="UP001302812"/>
    </source>
</evidence>
<reference evidence="1" key="1">
    <citation type="journal article" date="2023" name="Mol. Phylogenet. Evol.">
        <title>Genome-scale phylogeny and comparative genomics of the fungal order Sordariales.</title>
        <authorList>
            <person name="Hensen N."/>
            <person name="Bonometti L."/>
            <person name="Westerberg I."/>
            <person name="Brannstrom I.O."/>
            <person name="Guillou S."/>
            <person name="Cros-Aarteil S."/>
            <person name="Calhoun S."/>
            <person name="Haridas S."/>
            <person name="Kuo A."/>
            <person name="Mondo S."/>
            <person name="Pangilinan J."/>
            <person name="Riley R."/>
            <person name="LaButti K."/>
            <person name="Andreopoulos B."/>
            <person name="Lipzen A."/>
            <person name="Chen C."/>
            <person name="Yan M."/>
            <person name="Daum C."/>
            <person name="Ng V."/>
            <person name="Clum A."/>
            <person name="Steindorff A."/>
            <person name="Ohm R.A."/>
            <person name="Martin F."/>
            <person name="Silar P."/>
            <person name="Natvig D.O."/>
            <person name="Lalanne C."/>
            <person name="Gautier V."/>
            <person name="Ament-Velasquez S.L."/>
            <person name="Kruys A."/>
            <person name="Hutchinson M.I."/>
            <person name="Powell A.J."/>
            <person name="Barry K."/>
            <person name="Miller A.N."/>
            <person name="Grigoriev I.V."/>
            <person name="Debuchy R."/>
            <person name="Gladieux P."/>
            <person name="Hiltunen Thoren M."/>
            <person name="Johannesson H."/>
        </authorList>
    </citation>
    <scope>NUCLEOTIDE SEQUENCE</scope>
    <source>
        <strain evidence="1">CBS 508.74</strain>
    </source>
</reference>
<reference evidence="1" key="2">
    <citation type="submission" date="2023-05" db="EMBL/GenBank/DDBJ databases">
        <authorList>
            <consortium name="Lawrence Berkeley National Laboratory"/>
            <person name="Steindorff A."/>
            <person name="Hensen N."/>
            <person name="Bonometti L."/>
            <person name="Westerberg I."/>
            <person name="Brannstrom I.O."/>
            <person name="Guillou S."/>
            <person name="Cros-Aarteil S."/>
            <person name="Calhoun S."/>
            <person name="Haridas S."/>
            <person name="Kuo A."/>
            <person name="Mondo S."/>
            <person name="Pangilinan J."/>
            <person name="Riley R."/>
            <person name="Labutti K."/>
            <person name="Andreopoulos B."/>
            <person name="Lipzen A."/>
            <person name="Chen C."/>
            <person name="Yanf M."/>
            <person name="Daum C."/>
            <person name="Ng V."/>
            <person name="Clum A."/>
            <person name="Ohm R."/>
            <person name="Martin F."/>
            <person name="Silar P."/>
            <person name="Natvig D."/>
            <person name="Lalanne C."/>
            <person name="Gautier V."/>
            <person name="Ament-Velasquez S.L."/>
            <person name="Kruys A."/>
            <person name="Hutchinson M.I."/>
            <person name="Powell A.J."/>
            <person name="Barry K."/>
            <person name="Miller A.N."/>
            <person name="Grigoriev I.V."/>
            <person name="Debuchy R."/>
            <person name="Gladieux P."/>
            <person name="Thoren M.H."/>
            <person name="Johannesson H."/>
        </authorList>
    </citation>
    <scope>NUCLEOTIDE SEQUENCE</scope>
    <source>
        <strain evidence="1">CBS 508.74</strain>
    </source>
</reference>
<gene>
    <name evidence="1" type="ORF">N656DRAFT_832045</name>
</gene>
<dbReference type="GeneID" id="89942773"/>
<accession>A0AAN6T925</accession>
<dbReference type="Proteomes" id="UP001302812">
    <property type="component" value="Unassembled WGS sequence"/>
</dbReference>
<comment type="caution">
    <text evidence="1">The sequence shown here is derived from an EMBL/GenBank/DDBJ whole genome shotgun (WGS) entry which is preliminary data.</text>
</comment>
<proteinExistence type="predicted"/>
<organism evidence="1 2">
    <name type="scientific">Canariomyces notabilis</name>
    <dbReference type="NCBI Taxonomy" id="2074819"/>
    <lineage>
        <taxon>Eukaryota</taxon>
        <taxon>Fungi</taxon>
        <taxon>Dikarya</taxon>
        <taxon>Ascomycota</taxon>
        <taxon>Pezizomycotina</taxon>
        <taxon>Sordariomycetes</taxon>
        <taxon>Sordariomycetidae</taxon>
        <taxon>Sordariales</taxon>
        <taxon>Chaetomiaceae</taxon>
        <taxon>Canariomyces</taxon>
    </lineage>
</organism>
<keyword evidence="2" id="KW-1185">Reference proteome</keyword>
<name>A0AAN6T925_9PEZI</name>
<evidence type="ECO:0000313" key="1">
    <source>
        <dbReference type="EMBL" id="KAK4108806.1"/>
    </source>
</evidence>
<sequence>MPHILCQGRDVLVSCLGVIDILSDPSNHTAIRSELALAAEFYRDPTNPVPWELADGEYWRLDDGDYPYLPDTNKIKFEFPFLSACLLLGLNRRSVPGSTPRAMPVPLGAVYRSNRHYGMAVLDITSLHAIRYGIVGFWLLDRNRQHATVETYMPPTQVLETNRPRIPMSAFEYLHKFRYSLCDEAYELNQFLPINPRAMDIIWPVEPDQGQPPIPSIMGSAHLWAVKPPNEAEQALEVIVRNASVMERFSVDVMNHIRTVPDHQSILRRILCKWSASVGQARSTGQLLGLVFAEQEHMELAPFQGLSARAIEAALEGSPNTKSLSLCVDTLGSTPAEVLDVLARFRNVQHLYFVQDPARTSDKQSVEFFLEFLSKPRGGIIRRKALPTGAFSAALRKEFWIPPNCRPPQGHFPIQHMFVRHRKGSTNKFWPNHFYFGDAIMRPERVATGFISYLRGLLDVGINGDRDHALFAFSAAPPSLANMNGVEVRPIPAESYAIPRHPPRRNPGVPPQREECWARVRDLYPGGWAILISHDAYPELSGTKWTEANYFRYAFVRARVRIRAGELRKPLSRQELDVFSLRGFIRATAPEVDPTLVDQRLEELIRDCPTTATQGTLRIGLDPLGVLGHLEAGSMLLDFLMDARRVERNLHFAMVEDPEGMNPAYLCLSRLLSLCYLLTR</sequence>
<dbReference type="AlphaFoldDB" id="A0AAN6T925"/>
<dbReference type="RefSeq" id="XP_064666376.1">
    <property type="nucleotide sequence ID" value="XM_064818647.1"/>
</dbReference>
<dbReference type="EMBL" id="MU853360">
    <property type="protein sequence ID" value="KAK4108806.1"/>
    <property type="molecule type" value="Genomic_DNA"/>
</dbReference>